<dbReference type="InParanoid" id="A0A0H2RYU1"/>
<keyword evidence="3 5" id="KW-1133">Transmembrane helix</keyword>
<sequence length="392" mass="43456">MDLPNKSILSLNPSSANHDDLVGPMTTSLSVNFLPSKFSGLNSVGIYKRKGGSVRKQGGGREAFKRGEARMPGANDDDYDGVDVRQTWFGGPGAKRTKLRWNKFKWILFCANFLLTLYSITSFIFCLLTWFNVWHHADIIRVGNRDQLVISTIAGSIGMFTSLVGWSGILLNNRSFLAVYNVLLWVTFIFIAAPGYMTYKQRTFNLEGKINAQWSSKLGLEGRLRVQNALDCCGYFSPFVEAVVSNTCYARSVLPGCKSGYMKFESKVLERWYTVAFSLVAVHIAAMFSALMCSNHVTYRFGKGMTPKAYRLNMNSMAAIIDNYASQLTDQYGADAATELMSKSKSTLNLENLPYSSSPPGYSSSTTLNRTVGHATYQSVGGSIQDEHGKKL</sequence>
<dbReference type="Proteomes" id="UP000053477">
    <property type="component" value="Unassembled WGS sequence"/>
</dbReference>
<dbReference type="OrthoDB" id="2156690at2759"/>
<dbReference type="InterPro" id="IPR018499">
    <property type="entry name" value="Tetraspanin/Peripherin"/>
</dbReference>
<evidence type="ECO:0000256" key="2">
    <source>
        <dbReference type="ARBA" id="ARBA00022692"/>
    </source>
</evidence>
<evidence type="ECO:0000256" key="1">
    <source>
        <dbReference type="ARBA" id="ARBA00004141"/>
    </source>
</evidence>
<evidence type="ECO:0000256" key="4">
    <source>
        <dbReference type="ARBA" id="ARBA00023136"/>
    </source>
</evidence>
<evidence type="ECO:0000313" key="7">
    <source>
        <dbReference type="Proteomes" id="UP000053477"/>
    </source>
</evidence>
<keyword evidence="7" id="KW-1185">Reference proteome</keyword>
<accession>A0A0H2RYU1</accession>
<feature type="transmembrane region" description="Helical" evidence="5">
    <location>
        <begin position="106"/>
        <end position="130"/>
    </location>
</feature>
<name>A0A0H2RYU1_9AGAM</name>
<dbReference type="STRING" id="27342.A0A0H2RYU1"/>
<evidence type="ECO:0000256" key="3">
    <source>
        <dbReference type="ARBA" id="ARBA00022989"/>
    </source>
</evidence>
<protein>
    <recommendedName>
        <fullName evidence="8">Tetraspanin Tsp2</fullName>
    </recommendedName>
</protein>
<evidence type="ECO:0008006" key="8">
    <source>
        <dbReference type="Google" id="ProtNLM"/>
    </source>
</evidence>
<feature type="transmembrane region" description="Helical" evidence="5">
    <location>
        <begin position="150"/>
        <end position="171"/>
    </location>
</feature>
<proteinExistence type="predicted"/>
<evidence type="ECO:0000256" key="5">
    <source>
        <dbReference type="SAM" id="Phobius"/>
    </source>
</evidence>
<keyword evidence="4 5" id="KW-0472">Membrane</keyword>
<feature type="transmembrane region" description="Helical" evidence="5">
    <location>
        <begin position="272"/>
        <end position="293"/>
    </location>
</feature>
<evidence type="ECO:0000313" key="6">
    <source>
        <dbReference type="EMBL" id="KLO14683.1"/>
    </source>
</evidence>
<comment type="subcellular location">
    <subcellularLocation>
        <location evidence="1">Membrane</location>
        <topology evidence="1">Multi-pass membrane protein</topology>
    </subcellularLocation>
</comment>
<dbReference type="GO" id="GO:0016020">
    <property type="term" value="C:membrane"/>
    <property type="evidence" value="ECO:0007669"/>
    <property type="project" value="UniProtKB-SubCell"/>
</dbReference>
<dbReference type="AlphaFoldDB" id="A0A0H2RYU1"/>
<organism evidence="6 7">
    <name type="scientific">Schizopora paradoxa</name>
    <dbReference type="NCBI Taxonomy" id="27342"/>
    <lineage>
        <taxon>Eukaryota</taxon>
        <taxon>Fungi</taxon>
        <taxon>Dikarya</taxon>
        <taxon>Basidiomycota</taxon>
        <taxon>Agaricomycotina</taxon>
        <taxon>Agaricomycetes</taxon>
        <taxon>Hymenochaetales</taxon>
        <taxon>Schizoporaceae</taxon>
        <taxon>Schizopora</taxon>
    </lineage>
</organism>
<feature type="transmembrane region" description="Helical" evidence="5">
    <location>
        <begin position="178"/>
        <end position="197"/>
    </location>
</feature>
<dbReference type="Pfam" id="PF00335">
    <property type="entry name" value="Tetraspanin"/>
    <property type="match status" value="1"/>
</dbReference>
<keyword evidence="2 5" id="KW-0812">Transmembrane</keyword>
<reference evidence="6 7" key="1">
    <citation type="submission" date="2015-04" db="EMBL/GenBank/DDBJ databases">
        <title>Complete genome sequence of Schizopora paradoxa KUC8140, a cosmopolitan wood degrader in East Asia.</title>
        <authorList>
            <consortium name="DOE Joint Genome Institute"/>
            <person name="Min B."/>
            <person name="Park H."/>
            <person name="Jang Y."/>
            <person name="Kim J.-J."/>
            <person name="Kim K.H."/>
            <person name="Pangilinan J."/>
            <person name="Lipzen A."/>
            <person name="Riley R."/>
            <person name="Grigoriev I.V."/>
            <person name="Spatafora J.W."/>
            <person name="Choi I.-G."/>
        </authorList>
    </citation>
    <scope>NUCLEOTIDE SEQUENCE [LARGE SCALE GENOMIC DNA]</scope>
    <source>
        <strain evidence="6 7">KUC8140</strain>
    </source>
</reference>
<dbReference type="EMBL" id="KQ085940">
    <property type="protein sequence ID" value="KLO14683.1"/>
    <property type="molecule type" value="Genomic_DNA"/>
</dbReference>
<gene>
    <name evidence="6" type="ORF">SCHPADRAFT_825980</name>
</gene>